<sequence length="12" mass="1311">MAKYSLKTKLGA</sequence>
<reference evidence="1 2" key="1">
    <citation type="submission" date="2016-08" db="EMBL/GenBank/DDBJ databases">
        <authorList>
            <person name="Seilhamer J.J."/>
        </authorList>
    </citation>
    <scope>NUCLEOTIDE SEQUENCE [LARGE SCALE GENOMIC DNA]</scope>
    <source>
        <strain evidence="1 2">SDA_GO95</strain>
    </source>
</reference>
<dbReference type="Proteomes" id="UP000195696">
    <property type="component" value="Unassembled WGS sequence"/>
</dbReference>
<proteinExistence type="predicted"/>
<protein>
    <submittedName>
        <fullName evidence="1">Uncharacterized protein</fullName>
    </submittedName>
</protein>
<evidence type="ECO:0000313" key="1">
    <source>
        <dbReference type="EMBL" id="SCB69098.1"/>
    </source>
</evidence>
<evidence type="ECO:0000313" key="2">
    <source>
        <dbReference type="Proteomes" id="UP000195696"/>
    </source>
</evidence>
<gene>
    <name evidence="1" type="ORF">BWGO95_03250</name>
</gene>
<accession>A0A1C4AGB4</accession>
<organism evidence="1 2">
    <name type="scientific">Bacillus mycoides</name>
    <dbReference type="NCBI Taxonomy" id="1405"/>
    <lineage>
        <taxon>Bacteria</taxon>
        <taxon>Bacillati</taxon>
        <taxon>Bacillota</taxon>
        <taxon>Bacilli</taxon>
        <taxon>Bacillales</taxon>
        <taxon>Bacillaceae</taxon>
        <taxon>Bacillus</taxon>
        <taxon>Bacillus cereus group</taxon>
    </lineage>
</organism>
<dbReference type="EMBL" id="FMAK01000037">
    <property type="protein sequence ID" value="SCB69098.1"/>
    <property type="molecule type" value="Genomic_DNA"/>
</dbReference>
<name>A0A1C4AGB4_BACMY</name>